<comment type="caution">
    <text evidence="2">The sequence shown here is derived from an EMBL/GenBank/DDBJ whole genome shotgun (WGS) entry which is preliminary data.</text>
</comment>
<dbReference type="Proteomes" id="UP001642360">
    <property type="component" value="Unassembled WGS sequence"/>
</dbReference>
<evidence type="ECO:0000313" key="2">
    <source>
        <dbReference type="EMBL" id="CAK9186303.1"/>
    </source>
</evidence>
<dbReference type="EMBL" id="CAUOFW020009516">
    <property type="protein sequence ID" value="CAK9186303.1"/>
    <property type="molecule type" value="Genomic_DNA"/>
</dbReference>
<gene>
    <name evidence="2" type="ORF">ILEXP_LOCUS56782</name>
</gene>
<evidence type="ECO:0000256" key="1">
    <source>
        <dbReference type="SAM" id="MobiDB-lite"/>
    </source>
</evidence>
<sequence>MYCETANETASESRLVVSAHRADRVGKDTQVPKERAVRENPKLVASGSSAPKSKAEHSQRNGVSGREGAT</sequence>
<protein>
    <submittedName>
        <fullName evidence="2">Uncharacterized protein</fullName>
    </submittedName>
</protein>
<name>A0ABC8UZ28_9AQUA</name>
<dbReference type="AlphaFoldDB" id="A0ABC8UZ28"/>
<feature type="compositionally biased region" description="Basic and acidic residues" evidence="1">
    <location>
        <begin position="20"/>
        <end position="41"/>
    </location>
</feature>
<feature type="region of interest" description="Disordered" evidence="1">
    <location>
        <begin position="1"/>
        <end position="70"/>
    </location>
</feature>
<proteinExistence type="predicted"/>
<reference evidence="2 3" key="1">
    <citation type="submission" date="2024-02" db="EMBL/GenBank/DDBJ databases">
        <authorList>
            <person name="Vignale AGUSTIN F."/>
            <person name="Sosa J E."/>
            <person name="Modenutti C."/>
        </authorList>
    </citation>
    <scope>NUCLEOTIDE SEQUENCE [LARGE SCALE GENOMIC DNA]</scope>
</reference>
<evidence type="ECO:0000313" key="3">
    <source>
        <dbReference type="Proteomes" id="UP001642360"/>
    </source>
</evidence>
<feature type="non-terminal residue" evidence="2">
    <location>
        <position position="70"/>
    </location>
</feature>
<feature type="compositionally biased region" description="Polar residues" evidence="1">
    <location>
        <begin position="1"/>
        <end position="12"/>
    </location>
</feature>
<organism evidence="2 3">
    <name type="scientific">Ilex paraguariensis</name>
    <name type="common">yerba mate</name>
    <dbReference type="NCBI Taxonomy" id="185542"/>
    <lineage>
        <taxon>Eukaryota</taxon>
        <taxon>Viridiplantae</taxon>
        <taxon>Streptophyta</taxon>
        <taxon>Embryophyta</taxon>
        <taxon>Tracheophyta</taxon>
        <taxon>Spermatophyta</taxon>
        <taxon>Magnoliopsida</taxon>
        <taxon>eudicotyledons</taxon>
        <taxon>Gunneridae</taxon>
        <taxon>Pentapetalae</taxon>
        <taxon>asterids</taxon>
        <taxon>campanulids</taxon>
        <taxon>Aquifoliales</taxon>
        <taxon>Aquifoliaceae</taxon>
        <taxon>Ilex</taxon>
    </lineage>
</organism>
<keyword evidence="3" id="KW-1185">Reference proteome</keyword>
<accession>A0ABC8UZ28</accession>